<dbReference type="InterPro" id="IPR003761">
    <property type="entry name" value="Exonuc_VII_S"/>
</dbReference>
<evidence type="ECO:0000256" key="1">
    <source>
        <dbReference type="ARBA" id="ARBA00022490"/>
    </source>
</evidence>
<sequence length="63" mass="7070">MTYKESVEKIEELIAKIENPATQLEEITGEVKKALELIKYCRDTIKGFADESALLLGKQDGRA</sequence>
<dbReference type="InterPro" id="IPR037004">
    <property type="entry name" value="Exonuc_VII_ssu_sf"/>
</dbReference>
<keyword evidence="3" id="KW-0378">Hydrolase</keyword>
<accession>A0A645A1B6</accession>
<evidence type="ECO:0000313" key="4">
    <source>
        <dbReference type="EMBL" id="MPM46990.1"/>
    </source>
</evidence>
<dbReference type="EMBL" id="VSSQ01011502">
    <property type="protein sequence ID" value="MPM46990.1"/>
    <property type="molecule type" value="Genomic_DNA"/>
</dbReference>
<keyword evidence="2" id="KW-0540">Nuclease</keyword>
<name>A0A645A1B6_9ZZZZ</name>
<dbReference type="GO" id="GO:0006308">
    <property type="term" value="P:DNA catabolic process"/>
    <property type="evidence" value="ECO:0007669"/>
    <property type="project" value="InterPro"/>
</dbReference>
<protein>
    <submittedName>
        <fullName evidence="4">Uncharacterized protein</fullName>
    </submittedName>
</protein>
<organism evidence="4">
    <name type="scientific">bioreactor metagenome</name>
    <dbReference type="NCBI Taxonomy" id="1076179"/>
    <lineage>
        <taxon>unclassified sequences</taxon>
        <taxon>metagenomes</taxon>
        <taxon>ecological metagenomes</taxon>
    </lineage>
</organism>
<keyword evidence="1" id="KW-0963">Cytoplasm</keyword>
<evidence type="ECO:0000256" key="3">
    <source>
        <dbReference type="ARBA" id="ARBA00022801"/>
    </source>
</evidence>
<comment type="caution">
    <text evidence="4">The sequence shown here is derived from an EMBL/GenBank/DDBJ whole genome shotgun (WGS) entry which is preliminary data.</text>
</comment>
<dbReference type="AlphaFoldDB" id="A0A645A1B6"/>
<dbReference type="Pfam" id="PF02609">
    <property type="entry name" value="Exonuc_VII_S"/>
    <property type="match status" value="1"/>
</dbReference>
<gene>
    <name evidence="4" type="ORF">SDC9_93697</name>
</gene>
<reference evidence="4" key="1">
    <citation type="submission" date="2019-08" db="EMBL/GenBank/DDBJ databases">
        <authorList>
            <person name="Kucharzyk K."/>
            <person name="Murdoch R.W."/>
            <person name="Higgins S."/>
            <person name="Loffler F."/>
        </authorList>
    </citation>
    <scope>NUCLEOTIDE SEQUENCE</scope>
</reference>
<proteinExistence type="predicted"/>
<dbReference type="GO" id="GO:0009318">
    <property type="term" value="C:exodeoxyribonuclease VII complex"/>
    <property type="evidence" value="ECO:0007669"/>
    <property type="project" value="InterPro"/>
</dbReference>
<dbReference type="Gene3D" id="1.10.287.1040">
    <property type="entry name" value="Exonuclease VII, small subunit"/>
    <property type="match status" value="1"/>
</dbReference>
<dbReference type="GO" id="GO:0008855">
    <property type="term" value="F:exodeoxyribonuclease VII activity"/>
    <property type="evidence" value="ECO:0007669"/>
    <property type="project" value="InterPro"/>
</dbReference>
<evidence type="ECO:0000256" key="2">
    <source>
        <dbReference type="ARBA" id="ARBA00022722"/>
    </source>
</evidence>
<dbReference type="SUPFAM" id="SSF116842">
    <property type="entry name" value="XseB-like"/>
    <property type="match status" value="1"/>
</dbReference>